<accession>A0A5C3QI43</accession>
<dbReference type="AlphaFoldDB" id="A0A5C3QI43"/>
<proteinExistence type="predicted"/>
<dbReference type="Proteomes" id="UP000305067">
    <property type="component" value="Unassembled WGS sequence"/>
</dbReference>
<reference evidence="1 2" key="1">
    <citation type="journal article" date="2019" name="Nat. Ecol. Evol.">
        <title>Megaphylogeny resolves global patterns of mushroom evolution.</title>
        <authorList>
            <person name="Varga T."/>
            <person name="Krizsan K."/>
            <person name="Foldi C."/>
            <person name="Dima B."/>
            <person name="Sanchez-Garcia M."/>
            <person name="Sanchez-Ramirez S."/>
            <person name="Szollosi G.J."/>
            <person name="Szarkandi J.G."/>
            <person name="Papp V."/>
            <person name="Albert L."/>
            <person name="Andreopoulos W."/>
            <person name="Angelini C."/>
            <person name="Antonin V."/>
            <person name="Barry K.W."/>
            <person name="Bougher N.L."/>
            <person name="Buchanan P."/>
            <person name="Buyck B."/>
            <person name="Bense V."/>
            <person name="Catcheside P."/>
            <person name="Chovatia M."/>
            <person name="Cooper J."/>
            <person name="Damon W."/>
            <person name="Desjardin D."/>
            <person name="Finy P."/>
            <person name="Geml J."/>
            <person name="Haridas S."/>
            <person name="Hughes K."/>
            <person name="Justo A."/>
            <person name="Karasinski D."/>
            <person name="Kautmanova I."/>
            <person name="Kiss B."/>
            <person name="Kocsube S."/>
            <person name="Kotiranta H."/>
            <person name="LaButti K.M."/>
            <person name="Lechner B.E."/>
            <person name="Liimatainen K."/>
            <person name="Lipzen A."/>
            <person name="Lukacs Z."/>
            <person name="Mihaltcheva S."/>
            <person name="Morgado L.N."/>
            <person name="Niskanen T."/>
            <person name="Noordeloos M.E."/>
            <person name="Ohm R.A."/>
            <person name="Ortiz-Santana B."/>
            <person name="Ovrebo C."/>
            <person name="Racz N."/>
            <person name="Riley R."/>
            <person name="Savchenko A."/>
            <person name="Shiryaev A."/>
            <person name="Soop K."/>
            <person name="Spirin V."/>
            <person name="Szebenyi C."/>
            <person name="Tomsovsky M."/>
            <person name="Tulloss R.E."/>
            <person name="Uehling J."/>
            <person name="Grigoriev I.V."/>
            <person name="Vagvolgyi C."/>
            <person name="Papp T."/>
            <person name="Martin F.M."/>
            <person name="Miettinen O."/>
            <person name="Hibbett D.S."/>
            <person name="Nagy L.G."/>
        </authorList>
    </citation>
    <scope>NUCLEOTIDE SEQUENCE [LARGE SCALE GENOMIC DNA]</scope>
    <source>
        <strain evidence="1 2">CBS 309.79</strain>
    </source>
</reference>
<evidence type="ECO:0000313" key="1">
    <source>
        <dbReference type="EMBL" id="TFK99848.1"/>
    </source>
</evidence>
<sequence length="120" mass="13588">MSLLWSHSNRFEFFSFKEHGQAAPNFSKTWIEGQAYPGLMPHLKTLSLRLHSYRETPAELDAIGVFLALFTQYPFLTRLSLDGFPGCYTAPAAALVHGIPWQNLRQLAVTIHKLPFSSHT</sequence>
<protein>
    <submittedName>
        <fullName evidence="1">Uncharacterized protein</fullName>
    </submittedName>
</protein>
<dbReference type="EMBL" id="ML178831">
    <property type="protein sequence ID" value="TFK99848.1"/>
    <property type="molecule type" value="Genomic_DNA"/>
</dbReference>
<evidence type="ECO:0000313" key="2">
    <source>
        <dbReference type="Proteomes" id="UP000305067"/>
    </source>
</evidence>
<organism evidence="1 2">
    <name type="scientific">Pterulicium gracile</name>
    <dbReference type="NCBI Taxonomy" id="1884261"/>
    <lineage>
        <taxon>Eukaryota</taxon>
        <taxon>Fungi</taxon>
        <taxon>Dikarya</taxon>
        <taxon>Basidiomycota</taxon>
        <taxon>Agaricomycotina</taxon>
        <taxon>Agaricomycetes</taxon>
        <taxon>Agaricomycetidae</taxon>
        <taxon>Agaricales</taxon>
        <taxon>Pleurotineae</taxon>
        <taxon>Pterulaceae</taxon>
        <taxon>Pterulicium</taxon>
    </lineage>
</organism>
<name>A0A5C3QI43_9AGAR</name>
<gene>
    <name evidence="1" type="ORF">BDV98DRAFT_124052</name>
</gene>
<keyword evidence="2" id="KW-1185">Reference proteome</keyword>